<organism evidence="11 12">
    <name type="scientific">Pedobacter endophyticus</name>
    <dbReference type="NCBI Taxonomy" id="2789740"/>
    <lineage>
        <taxon>Bacteria</taxon>
        <taxon>Pseudomonadati</taxon>
        <taxon>Bacteroidota</taxon>
        <taxon>Sphingobacteriia</taxon>
        <taxon>Sphingobacteriales</taxon>
        <taxon>Sphingobacteriaceae</taxon>
        <taxon>Pedobacter</taxon>
    </lineage>
</organism>
<feature type="binding site" evidence="9">
    <location>
        <position position="207"/>
    </location>
    <ligand>
        <name>Zn(2+)</name>
        <dbReference type="ChEBI" id="CHEBI:29105"/>
    </ligand>
</feature>
<evidence type="ECO:0000256" key="10">
    <source>
        <dbReference type="SAM" id="MobiDB-lite"/>
    </source>
</evidence>
<dbReference type="InterPro" id="IPR004597">
    <property type="entry name" value="Tag"/>
</dbReference>
<evidence type="ECO:0000256" key="7">
    <source>
        <dbReference type="ARBA" id="ARBA00057608"/>
    </source>
</evidence>
<keyword evidence="1 9" id="KW-0479">Metal-binding</keyword>
<sequence>MTTQNSEPKTLNSQLSTPNSELITQDSKTRCTWATSDPLYIKYHDEEWGKPVYDDKTLFEFLILEGAQAGLSWITILRRRDSYRKAFADFDVKKVAAFDEKDVERLMNDAGIIRNKLKVNGAITNAKLFIEIQKEFGSFSKYIWGFIPDGKPIENKIEKMSDVPPRTELSDKISKDMKKRGFKFFGTTICYAHMQATGMVNDHLLTCCAR</sequence>
<evidence type="ECO:0000313" key="12">
    <source>
        <dbReference type="Proteomes" id="UP000594759"/>
    </source>
</evidence>
<accession>A0A7U3Q379</accession>
<feature type="binding site" evidence="9">
    <location>
        <position position="44"/>
    </location>
    <ligand>
        <name>Zn(2+)</name>
        <dbReference type="ChEBI" id="CHEBI:29105"/>
    </ligand>
</feature>
<evidence type="ECO:0000256" key="8">
    <source>
        <dbReference type="ARBA" id="ARBA00066766"/>
    </source>
</evidence>
<keyword evidence="12" id="KW-1185">Reference proteome</keyword>
<evidence type="ECO:0000256" key="1">
    <source>
        <dbReference type="ARBA" id="ARBA00022723"/>
    </source>
</evidence>
<dbReference type="InterPro" id="IPR011257">
    <property type="entry name" value="DNA_glycosylase"/>
</dbReference>
<comment type="function">
    <text evidence="7">Hydrolysis of the deoxyribose N-glycosidic bond to excise 3-methyladenine from the damaged DNA polymer formed by alkylation lesions.</text>
</comment>
<feature type="binding site" evidence="9">
    <location>
        <position position="31"/>
    </location>
    <ligand>
        <name>Zn(2+)</name>
        <dbReference type="ChEBI" id="CHEBI:29105"/>
    </ligand>
</feature>
<evidence type="ECO:0000256" key="6">
    <source>
        <dbReference type="ARBA" id="ARBA00052558"/>
    </source>
</evidence>
<comment type="catalytic activity">
    <reaction evidence="6">
        <text>Hydrolysis of alkylated DNA, releasing 3-methyladenine.</text>
        <dbReference type="EC" id="3.2.2.20"/>
    </reaction>
</comment>
<dbReference type="NCBIfam" id="TIGR00624">
    <property type="entry name" value="tag"/>
    <property type="match status" value="1"/>
</dbReference>
<evidence type="ECO:0000256" key="5">
    <source>
        <dbReference type="ARBA" id="ARBA00023204"/>
    </source>
</evidence>
<gene>
    <name evidence="11" type="ORF">IZT61_11360</name>
</gene>
<protein>
    <recommendedName>
        <fullName evidence="8">DNA-3-methyladenine glycosylase I</fullName>
        <ecNumber evidence="8">3.2.2.20</ecNumber>
    </recommendedName>
</protein>
<keyword evidence="3" id="KW-0378">Hydrolase</keyword>
<feature type="binding site" evidence="9">
    <location>
        <position position="203"/>
    </location>
    <ligand>
        <name>Zn(2+)</name>
        <dbReference type="ChEBI" id="CHEBI:29105"/>
    </ligand>
</feature>
<dbReference type="GO" id="GO:0046872">
    <property type="term" value="F:metal ion binding"/>
    <property type="evidence" value="ECO:0007669"/>
    <property type="project" value="UniProtKB-KW"/>
</dbReference>
<evidence type="ECO:0000256" key="4">
    <source>
        <dbReference type="ARBA" id="ARBA00022833"/>
    </source>
</evidence>
<dbReference type="SUPFAM" id="SSF48150">
    <property type="entry name" value="DNA-glycosylase"/>
    <property type="match status" value="1"/>
</dbReference>
<dbReference type="EMBL" id="CP064939">
    <property type="protein sequence ID" value="QPH37712.1"/>
    <property type="molecule type" value="Genomic_DNA"/>
</dbReference>
<dbReference type="Proteomes" id="UP000594759">
    <property type="component" value="Chromosome"/>
</dbReference>
<reference evidence="11 12" key="1">
    <citation type="submission" date="2020-11" db="EMBL/GenBank/DDBJ databases">
        <title>Pedobacter endophytica, an endophytic bacteria isolated form Carex pumila.</title>
        <authorList>
            <person name="Peng Y."/>
            <person name="Jiang L."/>
            <person name="Lee J."/>
        </authorList>
    </citation>
    <scope>NUCLEOTIDE SEQUENCE [LARGE SCALE GENOMIC DNA]</scope>
    <source>
        <strain evidence="11 12">JBR3-12</strain>
    </source>
</reference>
<dbReference type="InterPro" id="IPR005019">
    <property type="entry name" value="Adenine_glyco"/>
</dbReference>
<dbReference type="GO" id="GO:0006284">
    <property type="term" value="P:base-excision repair"/>
    <property type="evidence" value="ECO:0007669"/>
    <property type="project" value="InterPro"/>
</dbReference>
<feature type="region of interest" description="Disordered" evidence="10">
    <location>
        <begin position="1"/>
        <end position="22"/>
    </location>
</feature>
<evidence type="ECO:0000313" key="11">
    <source>
        <dbReference type="EMBL" id="QPH37712.1"/>
    </source>
</evidence>
<dbReference type="Gene3D" id="1.10.340.30">
    <property type="entry name" value="Hypothetical protein, domain 2"/>
    <property type="match status" value="1"/>
</dbReference>
<dbReference type="GO" id="GO:0008725">
    <property type="term" value="F:DNA-3-methyladenine glycosylase activity"/>
    <property type="evidence" value="ECO:0007669"/>
    <property type="project" value="UniProtKB-EC"/>
</dbReference>
<proteinExistence type="predicted"/>
<evidence type="ECO:0000256" key="3">
    <source>
        <dbReference type="ARBA" id="ARBA00022801"/>
    </source>
</evidence>
<keyword evidence="4 9" id="KW-0862">Zinc</keyword>
<evidence type="ECO:0000256" key="9">
    <source>
        <dbReference type="PIRSR" id="PIRSR604597-1"/>
    </source>
</evidence>
<dbReference type="AlphaFoldDB" id="A0A7U3Q379"/>
<keyword evidence="2" id="KW-0227">DNA damage</keyword>
<dbReference type="Pfam" id="PF03352">
    <property type="entry name" value="Adenine_glyco"/>
    <property type="match status" value="1"/>
</dbReference>
<keyword evidence="5" id="KW-0234">DNA repair</keyword>
<dbReference type="PANTHER" id="PTHR30037">
    <property type="entry name" value="DNA-3-METHYLADENINE GLYCOSYLASE 1"/>
    <property type="match status" value="1"/>
</dbReference>
<dbReference type="FunFam" id="1.10.340.30:FF:000009">
    <property type="entry name" value="DNA-3-methyladenine glycosylase I"/>
    <property type="match status" value="1"/>
</dbReference>
<dbReference type="EC" id="3.2.2.20" evidence="8"/>
<dbReference type="KEGG" id="pex:IZT61_11360"/>
<dbReference type="RefSeq" id="WP_196097027.1">
    <property type="nucleotide sequence ID" value="NZ_CP064939.1"/>
</dbReference>
<dbReference type="PANTHER" id="PTHR30037:SF4">
    <property type="entry name" value="DNA-3-METHYLADENINE GLYCOSYLASE I"/>
    <property type="match status" value="1"/>
</dbReference>
<dbReference type="InterPro" id="IPR052891">
    <property type="entry name" value="DNA-3mA_glycosylase"/>
</dbReference>
<name>A0A7U3Q379_9SPHI</name>
<evidence type="ECO:0000256" key="2">
    <source>
        <dbReference type="ARBA" id="ARBA00022763"/>
    </source>
</evidence>